<keyword evidence="11" id="KW-1185">Reference proteome</keyword>
<evidence type="ECO:0000313" key="11">
    <source>
        <dbReference type="Proteomes" id="UP000095009"/>
    </source>
</evidence>
<keyword evidence="4" id="KW-0805">Transcription regulation</keyword>
<dbReference type="Pfam" id="PF09497">
    <property type="entry name" value="Med12"/>
    <property type="match status" value="1"/>
</dbReference>
<feature type="compositionally biased region" description="Polar residues" evidence="8">
    <location>
        <begin position="1705"/>
        <end position="1714"/>
    </location>
</feature>
<evidence type="ECO:0000256" key="5">
    <source>
        <dbReference type="ARBA" id="ARBA00023163"/>
    </source>
</evidence>
<evidence type="ECO:0000313" key="10">
    <source>
        <dbReference type="EMBL" id="ODQ67836.1"/>
    </source>
</evidence>
<feature type="region of interest" description="Disordered" evidence="8">
    <location>
        <begin position="1"/>
        <end position="88"/>
    </location>
</feature>
<feature type="compositionally biased region" description="Low complexity" evidence="8">
    <location>
        <begin position="9"/>
        <end position="46"/>
    </location>
</feature>
<feature type="compositionally biased region" description="Polar residues" evidence="8">
    <location>
        <begin position="59"/>
        <end position="87"/>
    </location>
</feature>
<organism evidence="10 11">
    <name type="scientific">Nadsonia fulvescens var. elongata DSM 6958</name>
    <dbReference type="NCBI Taxonomy" id="857566"/>
    <lineage>
        <taxon>Eukaryota</taxon>
        <taxon>Fungi</taxon>
        <taxon>Dikarya</taxon>
        <taxon>Ascomycota</taxon>
        <taxon>Saccharomycotina</taxon>
        <taxon>Dipodascomycetes</taxon>
        <taxon>Dipodascales</taxon>
        <taxon>Dipodascales incertae sedis</taxon>
        <taxon>Nadsonia</taxon>
    </lineage>
</organism>
<evidence type="ECO:0000256" key="4">
    <source>
        <dbReference type="ARBA" id="ARBA00023015"/>
    </source>
</evidence>
<accession>A0A1E3PQY2</accession>
<reference evidence="10 11" key="1">
    <citation type="journal article" date="2016" name="Proc. Natl. Acad. Sci. U.S.A.">
        <title>Comparative genomics of biotechnologically important yeasts.</title>
        <authorList>
            <person name="Riley R."/>
            <person name="Haridas S."/>
            <person name="Wolfe K.H."/>
            <person name="Lopes M.R."/>
            <person name="Hittinger C.T."/>
            <person name="Goeker M."/>
            <person name="Salamov A.A."/>
            <person name="Wisecaver J.H."/>
            <person name="Long T.M."/>
            <person name="Calvey C.H."/>
            <person name="Aerts A.L."/>
            <person name="Barry K.W."/>
            <person name="Choi C."/>
            <person name="Clum A."/>
            <person name="Coughlan A.Y."/>
            <person name="Deshpande S."/>
            <person name="Douglass A.P."/>
            <person name="Hanson S.J."/>
            <person name="Klenk H.-P."/>
            <person name="LaButti K.M."/>
            <person name="Lapidus A."/>
            <person name="Lindquist E.A."/>
            <person name="Lipzen A.M."/>
            <person name="Meier-Kolthoff J.P."/>
            <person name="Ohm R.A."/>
            <person name="Otillar R.P."/>
            <person name="Pangilinan J.L."/>
            <person name="Peng Y."/>
            <person name="Rokas A."/>
            <person name="Rosa C.A."/>
            <person name="Scheuner C."/>
            <person name="Sibirny A.A."/>
            <person name="Slot J.C."/>
            <person name="Stielow J.B."/>
            <person name="Sun H."/>
            <person name="Kurtzman C.P."/>
            <person name="Blackwell M."/>
            <person name="Grigoriev I.V."/>
            <person name="Jeffries T.W."/>
        </authorList>
    </citation>
    <scope>NUCLEOTIDE SEQUENCE [LARGE SCALE GENOMIC DNA]</scope>
    <source>
        <strain evidence="10 11">DSM 6958</strain>
    </source>
</reference>
<evidence type="ECO:0000256" key="6">
    <source>
        <dbReference type="ARBA" id="ARBA00023242"/>
    </source>
</evidence>
<dbReference type="GO" id="GO:0003712">
    <property type="term" value="F:transcription coregulator activity"/>
    <property type="evidence" value="ECO:0007669"/>
    <property type="project" value="InterPro"/>
</dbReference>
<comment type="similarity">
    <text evidence="2">Belongs to the Mediator complex subunit 12 family.</text>
</comment>
<evidence type="ECO:0000256" key="2">
    <source>
        <dbReference type="ARBA" id="ARBA00010289"/>
    </source>
</evidence>
<sequence>MSGSSIKLGNNTTNGNSHNSDYSLRSNPASHNNQKNNNHNNMSSANVPPARSGPAGSISRFNLLTSNPTGGHRTTTVNSRALGGSSNPRDELMVHRYIMNDPGMGVLPMCKPTNNDISIYPDFAPWHKTSIEDEIAFNHLQKGYSEPPHVFNETASARTSIYPMLKGKSNISALSYFMIQSMNTRDKKNRILSNSTFKPPPRVTLTDQKREAWLRDLATPSVSLRRLSRTIPHGLRNRVLLEQCCNKAIPITRAVWLVRCVGANELRALKRKGHNSGPSASSSSIASSSSTVGVAATSESSWLHDWTEQVTDFIYKITNDCIIASNSNLTNSPSICWTKMEYILGLSVHLFSENLLDIRLFLQWCLKFLEESSLDQIPLSLLFIRIFWNEFYSQNYSKQLAEILLHQYCKLSQPAITHHSAITPIKVRISQYTQHLFILSPDSFVIPTQWVTLGNYFNEALDLHNMAPDLAIHDLAKSIRFRNEALMVHDVPVIRASRNKTRALINKLNDISAPRSLDLATISVNLLESTRLNVAAVFKTVFEWAVLYNSIGMERVFICVGLVRCWNEQRRGVSEAFHTFVDSLDIALPENNDNTNSENYFTIKTLEYLYELIAQLLNIRVFSLSLYFRRLIASGLLFIPRLKHKAQLHILILSNLPIKGYFPEFTNQQRMLLNSVPSFDHDQDLKLEQAKNLIKAKLPSLFNSHKSDTSKIHAGIGMETAMAVDMNPDVDVRPEESVFNINNRNSPRNGFPILKAEETKLLSSLFKGTKITLSQWLLDIYTKRLNASGESAGTIFLSVSEFAILQAIFENLQCLMAFYLSLKSTLTSKQSMQSFLLYYIAQTVRHYFQLFATFDDVSELIESMFNKFKLLDGHLENKPKTKKPIPLGVRKLLHFAFQNICEIKPKLGQEIVNLLHQPTQLNPATNLSAFISSRAIVTLADLLGDNYPISHGNGFVPSLSPMSEVNTNNVPNDINYAQIDQIPFTDIFDHVTNKFLTCCKDRNETNTARQLVALLQELRDFNEECFDDLIAKWLRDHVEPILYFDLASFSRVILFLIIYECILITKVADIFLQLRNIRLPGSTVSNQFILSLMSDNDSYVEFLTLKPWESSLLMYLRTIFSFGNSNYYGNDGAKIYLRYILQEILDSSTQVPQAQQTQQTQQDQPQLLVSYHMVEFLARLTTVNFDLFLENLIKPILDSENYQSINAFHQILLRILQLPASISLSPKTDILNLTKSLNDFTLPVFQFDLRLLFILYKIERESQNQLHGEDGFPTLDIDIMIDQGPGQPVTAPTPVFLNSVTHPNEEDRLESRNTNLGRSTVKSEPDVSAAANKLDAKQNNEIEVGFANKVFECIWELSTSELVSANFRRLFADLLVYLPQKLKGEILVGAEIRFLHSSNFPRVLFNEDPGLDLSSTTTNTAIETTKTVSPSSSNIVPLLLELVDAVADSSTFDIFTVRPFAITTALEKLIFIAENTVFKENTGSWQYCEPDTMSNHGINTNGSISFKSDHNGGINTGGLLTIDEANETNEVYHNNDAEIIDASKEQPDQVKDNGEDEEKVKPSFSSIIKDDIHDGLMLFAKIIMIHRSSFTVKADQPISLRDQIINGLEILLELPFVDAFAELYGLLSDTLNAIKAEISDNSYNNMAMNNGHQHTMRNGTSNSQTTDIGDVSSVSPQFLTHARARTLSSSSLSSSTRAQVKHTINGASNSSSGTDGFRCQSDHDSYLADLMVFNKASGTFADLNVRSFDLLEESNPTISINDVAINLALFGCTIDKRNPN</sequence>
<gene>
    <name evidence="10" type="ORF">NADFUDRAFT_48501</name>
</gene>
<feature type="region of interest" description="Disordered" evidence="8">
    <location>
        <begin position="1690"/>
        <end position="1716"/>
    </location>
</feature>
<evidence type="ECO:0000256" key="7">
    <source>
        <dbReference type="ARBA" id="ARBA00032010"/>
    </source>
</evidence>
<feature type="region of interest" description="Disordered" evidence="8">
    <location>
        <begin position="1542"/>
        <end position="1562"/>
    </location>
</feature>
<evidence type="ECO:0000259" key="9">
    <source>
        <dbReference type="SMART" id="SM01281"/>
    </source>
</evidence>
<dbReference type="InterPro" id="IPR019035">
    <property type="entry name" value="Mediator_Med12"/>
</dbReference>
<feature type="domain" description="Mediator complex subunit Med12" evidence="9">
    <location>
        <begin position="196"/>
        <end position="259"/>
    </location>
</feature>
<keyword evidence="6" id="KW-0539">Nucleus</keyword>
<protein>
    <recommendedName>
        <fullName evidence="3">Mediator of RNA polymerase II transcription subunit 12</fullName>
    </recommendedName>
    <alternativeName>
        <fullName evidence="7">Mediator complex subunit 12</fullName>
    </alternativeName>
</protein>
<dbReference type="Proteomes" id="UP000095009">
    <property type="component" value="Unassembled WGS sequence"/>
</dbReference>
<keyword evidence="5" id="KW-0804">Transcription</keyword>
<dbReference type="OrthoDB" id="20828at2759"/>
<evidence type="ECO:0000256" key="3">
    <source>
        <dbReference type="ARBA" id="ARBA00019622"/>
    </source>
</evidence>
<evidence type="ECO:0000256" key="1">
    <source>
        <dbReference type="ARBA" id="ARBA00004123"/>
    </source>
</evidence>
<dbReference type="EMBL" id="KV454406">
    <property type="protein sequence ID" value="ODQ67836.1"/>
    <property type="molecule type" value="Genomic_DNA"/>
</dbReference>
<proteinExistence type="inferred from homology"/>
<comment type="subcellular location">
    <subcellularLocation>
        <location evidence="1">Nucleus</location>
    </subcellularLocation>
</comment>
<evidence type="ECO:0000256" key="8">
    <source>
        <dbReference type="SAM" id="MobiDB-lite"/>
    </source>
</evidence>
<dbReference type="PANTHER" id="PTHR46567">
    <property type="entry name" value="MEDIATOR OF RNA POLYMERASE II TRANSCRIPTION SUBUNIT 12"/>
    <property type="match status" value="1"/>
</dbReference>
<dbReference type="PANTHER" id="PTHR46567:SF1">
    <property type="entry name" value="MEDIATOR OF RNA POLYMERASE II TRANSCRIPTION SUBUNIT 12"/>
    <property type="match status" value="1"/>
</dbReference>
<dbReference type="SMART" id="SM01281">
    <property type="entry name" value="Med12"/>
    <property type="match status" value="1"/>
</dbReference>
<name>A0A1E3PQY2_9ASCO</name>
<dbReference type="GO" id="GO:0016592">
    <property type="term" value="C:mediator complex"/>
    <property type="evidence" value="ECO:0007669"/>
    <property type="project" value="InterPro"/>
</dbReference>
<dbReference type="STRING" id="857566.A0A1E3PQY2"/>
<dbReference type="GO" id="GO:0006357">
    <property type="term" value="P:regulation of transcription by RNA polymerase II"/>
    <property type="evidence" value="ECO:0007669"/>
    <property type="project" value="InterPro"/>
</dbReference>
<feature type="compositionally biased region" description="Basic and acidic residues" evidence="8">
    <location>
        <begin position="1542"/>
        <end position="1561"/>
    </location>
</feature>